<keyword evidence="2" id="KW-1185">Reference proteome</keyword>
<evidence type="ECO:0000313" key="2">
    <source>
        <dbReference type="Proteomes" id="UP000245771"/>
    </source>
</evidence>
<accession>A0A316VFQ6</accession>
<dbReference type="InParanoid" id="A0A316VFQ6"/>
<evidence type="ECO:0000313" key="1">
    <source>
        <dbReference type="EMBL" id="PWN36467.1"/>
    </source>
</evidence>
<dbReference type="OrthoDB" id="2569251at2759"/>
<dbReference type="RefSeq" id="XP_025356769.1">
    <property type="nucleotide sequence ID" value="XM_025498013.1"/>
</dbReference>
<organism evidence="1 2">
    <name type="scientific">Meira miltonrushii</name>
    <dbReference type="NCBI Taxonomy" id="1280837"/>
    <lineage>
        <taxon>Eukaryota</taxon>
        <taxon>Fungi</taxon>
        <taxon>Dikarya</taxon>
        <taxon>Basidiomycota</taxon>
        <taxon>Ustilaginomycotina</taxon>
        <taxon>Exobasidiomycetes</taxon>
        <taxon>Exobasidiales</taxon>
        <taxon>Brachybasidiaceae</taxon>
        <taxon>Meira</taxon>
    </lineage>
</organism>
<reference evidence="1 2" key="1">
    <citation type="journal article" date="2018" name="Mol. Biol. Evol.">
        <title>Broad Genomic Sampling Reveals a Smut Pathogenic Ancestry of the Fungal Clade Ustilaginomycotina.</title>
        <authorList>
            <person name="Kijpornyongpan T."/>
            <person name="Mondo S.J."/>
            <person name="Barry K."/>
            <person name="Sandor L."/>
            <person name="Lee J."/>
            <person name="Lipzen A."/>
            <person name="Pangilinan J."/>
            <person name="LaButti K."/>
            <person name="Hainaut M."/>
            <person name="Henrissat B."/>
            <person name="Grigoriev I.V."/>
            <person name="Spatafora J.W."/>
            <person name="Aime M.C."/>
        </authorList>
    </citation>
    <scope>NUCLEOTIDE SEQUENCE [LARGE SCALE GENOMIC DNA]</scope>
    <source>
        <strain evidence="1 2">MCA 3882</strain>
    </source>
</reference>
<gene>
    <name evidence="1" type="ORF">FA14DRAFT_158993</name>
</gene>
<sequence>MLLGIQSEGQLYSASMGFLIRDDLHKSYDRYEWSWYCKVSQGTMPKLSSLWERKSY</sequence>
<dbReference type="EMBL" id="KZ819602">
    <property type="protein sequence ID" value="PWN36467.1"/>
    <property type="molecule type" value="Genomic_DNA"/>
</dbReference>
<name>A0A316VFQ6_9BASI</name>
<proteinExistence type="predicted"/>
<dbReference type="AlphaFoldDB" id="A0A316VFQ6"/>
<dbReference type="GeneID" id="37019794"/>
<dbReference type="Proteomes" id="UP000245771">
    <property type="component" value="Unassembled WGS sequence"/>
</dbReference>
<protein>
    <submittedName>
        <fullName evidence="1">Uncharacterized protein</fullName>
    </submittedName>
</protein>